<evidence type="ECO:0000256" key="2">
    <source>
        <dbReference type="SAM" id="MobiDB-lite"/>
    </source>
</evidence>
<evidence type="ECO:0000313" key="3">
    <source>
        <dbReference type="EMBL" id="CBZ30258.1"/>
    </source>
</evidence>
<feature type="region of interest" description="Disordered" evidence="2">
    <location>
        <begin position="435"/>
        <end position="486"/>
    </location>
</feature>
<dbReference type="RefSeq" id="XP_003878706.1">
    <property type="nucleotide sequence ID" value="XM_003878657.1"/>
</dbReference>
<dbReference type="GeneID" id="13452313"/>
<dbReference type="Proteomes" id="UP000007259">
    <property type="component" value="Chromosome 33"/>
</dbReference>
<dbReference type="VEuPathDB" id="TriTrypDB:LmxM.33.1170"/>
<feature type="region of interest" description="Disordered" evidence="2">
    <location>
        <begin position="514"/>
        <end position="638"/>
    </location>
</feature>
<feature type="compositionally biased region" description="Low complexity" evidence="2">
    <location>
        <begin position="455"/>
        <end position="474"/>
    </location>
</feature>
<dbReference type="OMA" id="IKECRET"/>
<evidence type="ECO:0000313" key="4">
    <source>
        <dbReference type="Proteomes" id="UP000007259"/>
    </source>
</evidence>
<gene>
    <name evidence="3" type="ORF">LMXM_33_1170</name>
</gene>
<dbReference type="OrthoDB" id="272644at2759"/>
<dbReference type="AlphaFoldDB" id="E9B4T9"/>
<feature type="compositionally biased region" description="Low complexity" evidence="2">
    <location>
        <begin position="544"/>
        <end position="562"/>
    </location>
</feature>
<keyword evidence="1" id="KW-0175">Coiled coil</keyword>
<feature type="compositionally biased region" description="Polar residues" evidence="2">
    <location>
        <begin position="514"/>
        <end position="524"/>
    </location>
</feature>
<keyword evidence="4" id="KW-1185">Reference proteome</keyword>
<accession>E9B4T9</accession>
<feature type="coiled-coil region" evidence="1">
    <location>
        <begin position="375"/>
        <end position="435"/>
    </location>
</feature>
<protein>
    <submittedName>
        <fullName evidence="3">Uncharacterized protein</fullName>
    </submittedName>
</protein>
<proteinExistence type="predicted"/>
<evidence type="ECO:0000256" key="1">
    <source>
        <dbReference type="SAM" id="Coils"/>
    </source>
</evidence>
<reference evidence="3 4" key="1">
    <citation type="journal article" date="2011" name="Genome Res.">
        <title>Chromosome and gene copy number variation allow major structural change between species and strains of Leishmania.</title>
        <authorList>
            <person name="Rogers M.B."/>
            <person name="Hilley J.D."/>
            <person name="Dickens N.J."/>
            <person name="Wilkes J."/>
            <person name="Bates P.A."/>
            <person name="Depledge D.P."/>
            <person name="Harris D."/>
            <person name="Her Y."/>
            <person name="Herzyk P."/>
            <person name="Imamura H."/>
            <person name="Otto T.D."/>
            <person name="Sanders M."/>
            <person name="Seeger K."/>
            <person name="Dujardin J.C."/>
            <person name="Berriman M."/>
            <person name="Smith D.F."/>
            <person name="Hertz-Fowler C."/>
            <person name="Mottram J.C."/>
        </authorList>
    </citation>
    <scope>NUCLEOTIDE SEQUENCE [LARGE SCALE GENOMIC DNA]</scope>
    <source>
        <strain evidence="3 4">MHOM/GT/2001/U1103</strain>
    </source>
</reference>
<dbReference type="PhylomeDB" id="E9B4T9"/>
<dbReference type="KEGG" id="lmi:LMXM_33_1170"/>
<organism evidence="3 4">
    <name type="scientific">Leishmania mexicana (strain MHOM/GT/2001/U1103)</name>
    <dbReference type="NCBI Taxonomy" id="929439"/>
    <lineage>
        <taxon>Eukaryota</taxon>
        <taxon>Discoba</taxon>
        <taxon>Euglenozoa</taxon>
        <taxon>Kinetoplastea</taxon>
        <taxon>Metakinetoplastina</taxon>
        <taxon>Trypanosomatida</taxon>
        <taxon>Trypanosomatidae</taxon>
        <taxon>Leishmaniinae</taxon>
        <taxon>Leishmania</taxon>
    </lineage>
</organism>
<sequence>MQTPTSSVLNRGVADSSFISQVVYENEVLKIELESLREKLESTGLLKLDDLRCENESLKSEVEKLRVQLAEKVNQLDLHRASNDRFSNINESLHELLTQVQTQRTELAELKDSTHEKQERIAHLTAELKQSEEALKEATQRADAASEEARKSGIQAAERECLQSQLNQVSVEMETLRQKSAQEATELQNQLRKAEEQLLLAKEDAVAKCAFWEKRVSSQQQEIKECRETEASTRQQLIDLQTKVEVLRAECSQLRETNMDLLQRQQVSTAMESQRIDLNAPEVKAHVERAVMHATEGLERRLREQVDQSTSLISRLALMQQEGRATTKPKDTPIQDIQLMKERMSMLNHRADARTTMQRRMAELLSNDDLNKKDIEKLLQEMLDYQEETVQENRTLLLIKDIESEERERKLEQELKRVKNENTSLMKQLQELAVEGFQRDRGNNTSNTSGGGGTSEFTATGAGASGAPGAPAGGVKLSASPENERGNYHFPCSSPLAARMDEARGPVYPGSLNASYNTLQTDSRTPPALHPAPNCAPMPSQQIPAYQRPPAAFPYQQPPQQREPNYPPQPYTGDLWSNAPARPSAAPTPNPQGPPTMMAAAHADPYRYPSDPPQNKPGAQPAWAPRVSGNEPDRNRNTRVQCPACTFEQQCTNRQCEMCQATLQPN</sequence>
<feature type="coiled-coil region" evidence="1">
    <location>
        <begin position="237"/>
        <end position="264"/>
    </location>
</feature>
<name>E9B4T9_LEIMU</name>
<feature type="coiled-coil region" evidence="1">
    <location>
        <begin position="19"/>
        <end position="204"/>
    </location>
</feature>
<dbReference type="EMBL" id="FR799586">
    <property type="protein sequence ID" value="CBZ30258.1"/>
    <property type="molecule type" value="Genomic_DNA"/>
</dbReference>